<dbReference type="STRING" id="656179.AB870_02825"/>
<proteinExistence type="predicted"/>
<gene>
    <name evidence="1" type="ORF">AB870_02825</name>
</gene>
<keyword evidence="2" id="KW-1185">Reference proteome</keyword>
<dbReference type="AlphaFoldDB" id="A0A0H3WNI8"/>
<evidence type="ECO:0000313" key="1">
    <source>
        <dbReference type="EMBL" id="AKM29292.2"/>
    </source>
</evidence>
<organism evidence="1 2">
    <name type="scientific">Pandoraea faecigallinarum</name>
    <dbReference type="NCBI Taxonomy" id="656179"/>
    <lineage>
        <taxon>Bacteria</taxon>
        <taxon>Pseudomonadati</taxon>
        <taxon>Pseudomonadota</taxon>
        <taxon>Betaproteobacteria</taxon>
        <taxon>Burkholderiales</taxon>
        <taxon>Burkholderiaceae</taxon>
        <taxon>Pandoraea</taxon>
    </lineage>
</organism>
<accession>A0A0H3WNI8</accession>
<evidence type="ECO:0000313" key="2">
    <source>
        <dbReference type="Proteomes" id="UP000035651"/>
    </source>
</evidence>
<dbReference type="KEGG" id="pfg:AB870_02825"/>
<reference evidence="1" key="1">
    <citation type="submission" date="2016-06" db="EMBL/GenBank/DDBJ databases">
        <title>Complete Genome Sequence of Pandoraea faecigallinarum DSM-23572.</title>
        <authorList>
            <person name="Yong D."/>
            <person name="Ee R."/>
            <person name="Lim Y.-L."/>
            <person name="Yin W.-F."/>
            <person name="Chan K.-G."/>
        </authorList>
    </citation>
    <scope>NUCLEOTIDE SEQUENCE</scope>
    <source>
        <strain evidence="1">DSM 23572</strain>
    </source>
</reference>
<dbReference type="Proteomes" id="UP000035651">
    <property type="component" value="Chromosome"/>
</dbReference>
<protein>
    <submittedName>
        <fullName evidence="1">Uncharacterized protein</fullName>
    </submittedName>
</protein>
<dbReference type="EMBL" id="CP011807">
    <property type="protein sequence ID" value="AKM29292.2"/>
    <property type="molecule type" value="Genomic_DNA"/>
</dbReference>
<name>A0A0H3WNI8_9BURK</name>
<sequence length="348" mass="37218">MVSPPSLDVIALSIPELKMPDNKTVTFDASQYQLVPKVPTEGMLKAGSNKKNYGITSDVYVAMLAAAPTPAAQSAGQEAETLSATVKDRIDELEIMAGAGKICAAALFTQMRQLINASAAPVNGGEREPCAYARTKTCNCPNGQCEVLGVHRAADAPKVGGDTDRIKAIPTVIMRTLDGRYVRMAAGADELIRRSDALAALTSPAKVGGDEREAFIDKCICLLEASRHAARVVGIEHIETFPYLPEYDEAVDWLKENRAALSADGGETLPPVDGDVLPAIGSRVQIHLASIDAWRECTVAGYYAWRSGGVERGVYRVFVRVRMDDGSDNARMVDDVRPAIAARAKGDA</sequence>